<gene>
    <name evidence="2" type="ORF">SAMN05661091_0644</name>
</gene>
<feature type="transmembrane region" description="Helical" evidence="1">
    <location>
        <begin position="20"/>
        <end position="40"/>
    </location>
</feature>
<dbReference type="STRING" id="1313296.SAMN05661091_0644"/>
<feature type="transmembrane region" description="Helical" evidence="1">
    <location>
        <begin position="225"/>
        <end position="246"/>
    </location>
</feature>
<dbReference type="RefSeq" id="WP_208917730.1">
    <property type="nucleotide sequence ID" value="NZ_LT840184.1"/>
</dbReference>
<accession>A0A1X7GJY4</accession>
<protein>
    <recommendedName>
        <fullName evidence="4">ABC-type transport system involved in multi-copper enzyme maturation, permease component</fullName>
    </recommendedName>
</protein>
<feature type="transmembrane region" description="Helical" evidence="1">
    <location>
        <begin position="258"/>
        <end position="280"/>
    </location>
</feature>
<feature type="transmembrane region" description="Helical" evidence="1">
    <location>
        <begin position="95"/>
        <end position="120"/>
    </location>
</feature>
<dbReference type="AlphaFoldDB" id="A0A1X7GJY4"/>
<organism evidence="2 3">
    <name type="scientific">Paenibacillus uliginis N3/975</name>
    <dbReference type="NCBI Taxonomy" id="1313296"/>
    <lineage>
        <taxon>Bacteria</taxon>
        <taxon>Bacillati</taxon>
        <taxon>Bacillota</taxon>
        <taxon>Bacilli</taxon>
        <taxon>Bacillales</taxon>
        <taxon>Paenibacillaceae</taxon>
        <taxon>Paenibacillus</taxon>
    </lineage>
</organism>
<dbReference type="Proteomes" id="UP000192940">
    <property type="component" value="Chromosome I"/>
</dbReference>
<evidence type="ECO:0008006" key="4">
    <source>
        <dbReference type="Google" id="ProtNLM"/>
    </source>
</evidence>
<keyword evidence="1" id="KW-0812">Transmembrane</keyword>
<evidence type="ECO:0000256" key="1">
    <source>
        <dbReference type="SAM" id="Phobius"/>
    </source>
</evidence>
<proteinExistence type="predicted"/>
<reference evidence="2 3" key="1">
    <citation type="submission" date="2017-04" db="EMBL/GenBank/DDBJ databases">
        <authorList>
            <person name="Afonso C.L."/>
            <person name="Miller P.J."/>
            <person name="Scott M.A."/>
            <person name="Spackman E."/>
            <person name="Goraichik I."/>
            <person name="Dimitrov K.M."/>
            <person name="Suarez D.L."/>
            <person name="Swayne D.E."/>
        </authorList>
    </citation>
    <scope>NUCLEOTIDE SEQUENCE [LARGE SCALE GENOMIC DNA]</scope>
    <source>
        <strain evidence="2 3">N3/975</strain>
    </source>
</reference>
<keyword evidence="1" id="KW-0472">Membrane</keyword>
<evidence type="ECO:0000313" key="2">
    <source>
        <dbReference type="EMBL" id="SMF70228.1"/>
    </source>
</evidence>
<feature type="transmembrane region" description="Helical" evidence="1">
    <location>
        <begin position="52"/>
        <end position="74"/>
    </location>
</feature>
<sequence>MNKWLKQFALELRLVFGNPLFVLFPVIYAVIFLLFALGAGDYANPKVYNMLYQYYSFAHTISLGPAMLLGILTVRRDIRRPSYEWNRSFPVSFGMLLSAKYIVGIIYMSLFTMSASFIFYVISIGSGVDSSLVMRHTMNIVVQSEISYLVTFALAMLLGVCIANRVVYLIGFCAWMFGTFFMDIFLIEQLRLLPLKTFHLNQFFVTNNPLGDETWGYELFREELFSSWLFVLAFTLLLLVVSLLLLNRTRPTMNIKWCWLAAVGAAVLSVAAFVPYGSIWQERYASINEKLNDSTIRLSETEFSKDVRLNISKYDITLKRRPDNLLQFQAKLEVPTEEWSGKSSFPLTLHRNFQVSKVLVQGIDTPYQRKGERLNVEIPNEAADKLQIEVFYAGNIKDFLSDYNRERYPVFSVGSEVYLPRYMAWYPLPGHQDVYVKTEDPANRIHTGNRYSGMYFPPAEMKLTVEGYSVPLYTGMPEIEREVGYQRFEGKDVMGLTLLGSESWIELKEEGLPVTLVTTPYNRENAQIQLAELKEKYDYFTQWIPELKPVVTQIMYFGTSVESLQEESGKVDNGLILSSRTSFYDSGSGLPGEWMNAMLFGGQEGLVMYSGGDVEEDVRGRISSLFWYLYYREAKGVSDEELMDYYGWARSIQMLTMKDTDYDPKGIGRKMLRQVSKALNRGKEAEVKELLQHFYNQGISQPGRRDDFFLKEQPISYKEWKQEWNRVVHSHRQDK</sequence>
<feature type="transmembrane region" description="Helical" evidence="1">
    <location>
        <begin position="140"/>
        <end position="159"/>
    </location>
</feature>
<dbReference type="EMBL" id="LT840184">
    <property type="protein sequence ID" value="SMF70228.1"/>
    <property type="molecule type" value="Genomic_DNA"/>
</dbReference>
<feature type="transmembrane region" description="Helical" evidence="1">
    <location>
        <begin position="166"/>
        <end position="187"/>
    </location>
</feature>
<keyword evidence="1" id="KW-1133">Transmembrane helix</keyword>
<keyword evidence="3" id="KW-1185">Reference proteome</keyword>
<name>A0A1X7GJY4_9BACL</name>
<evidence type="ECO:0000313" key="3">
    <source>
        <dbReference type="Proteomes" id="UP000192940"/>
    </source>
</evidence>